<dbReference type="EMBL" id="QGTJ01000016">
    <property type="protein sequence ID" value="PWV58497.1"/>
    <property type="molecule type" value="Genomic_DNA"/>
</dbReference>
<dbReference type="PANTHER" id="PTHR46268:SF23">
    <property type="entry name" value="UNIVERSAL STRESS PROTEIN A-RELATED"/>
    <property type="match status" value="1"/>
</dbReference>
<evidence type="ECO:0000313" key="4">
    <source>
        <dbReference type="Proteomes" id="UP000246569"/>
    </source>
</evidence>
<evidence type="ECO:0000313" key="3">
    <source>
        <dbReference type="EMBL" id="PWV58497.1"/>
    </source>
</evidence>
<dbReference type="Proteomes" id="UP000246569">
    <property type="component" value="Unassembled WGS sequence"/>
</dbReference>
<feature type="domain" description="UspA" evidence="2">
    <location>
        <begin position="6"/>
        <end position="167"/>
    </location>
</feature>
<protein>
    <submittedName>
        <fullName evidence="3">Nucleotide-binding universal stress UspA family protein</fullName>
    </submittedName>
</protein>
<comment type="caution">
    <text evidence="3">The sequence shown here is derived from an EMBL/GenBank/DDBJ whole genome shotgun (WGS) entry which is preliminary data.</text>
</comment>
<gene>
    <name evidence="3" type="ORF">C7443_1163</name>
</gene>
<evidence type="ECO:0000259" key="2">
    <source>
        <dbReference type="Pfam" id="PF00582"/>
    </source>
</evidence>
<accession>A0A317MPV5</accession>
<sequence>MDDKVYQHMMFAVDFDAEGTPALVERVAALRALCGARLSLLHVVDVRGLHGSQDSAVLLSHHHDDLPAEASNNITDSAALVPHEEDALTDAAHAFLESIRMRLAVAPGDCHVVESDSVRDAIVAQAQTLAADLIMLGHGDRHWFAWFGDHTAERVVHRAHCDVLVLHLGDDTH</sequence>
<comment type="similarity">
    <text evidence="1">Belongs to the universal stress protein A family.</text>
</comment>
<proteinExistence type="inferred from homology"/>
<dbReference type="OrthoDB" id="9792500at2"/>
<dbReference type="InterPro" id="IPR006016">
    <property type="entry name" value="UspA"/>
</dbReference>
<dbReference type="Pfam" id="PF00582">
    <property type="entry name" value="Usp"/>
    <property type="match status" value="1"/>
</dbReference>
<reference evidence="3 4" key="1">
    <citation type="submission" date="2018-05" db="EMBL/GenBank/DDBJ databases">
        <title>Genomic Encyclopedia of Type Strains, Phase IV (KMG-IV): sequencing the most valuable type-strain genomes for metagenomic binning, comparative biology and taxonomic classification.</title>
        <authorList>
            <person name="Goeker M."/>
        </authorList>
    </citation>
    <scope>NUCLEOTIDE SEQUENCE [LARGE SCALE GENOMIC DNA]</scope>
    <source>
        <strain evidence="3 4">DSM 23606</strain>
    </source>
</reference>
<name>A0A317MPV5_9GAMM</name>
<dbReference type="RefSeq" id="WP_110020450.1">
    <property type="nucleotide sequence ID" value="NZ_QGTJ01000016.1"/>
</dbReference>
<dbReference type="CDD" id="cd00293">
    <property type="entry name" value="USP-like"/>
    <property type="match status" value="1"/>
</dbReference>
<evidence type="ECO:0000256" key="1">
    <source>
        <dbReference type="ARBA" id="ARBA00008791"/>
    </source>
</evidence>
<dbReference type="Gene3D" id="3.40.50.620">
    <property type="entry name" value="HUPs"/>
    <property type="match status" value="1"/>
</dbReference>
<dbReference type="SUPFAM" id="SSF52402">
    <property type="entry name" value="Adenine nucleotide alpha hydrolases-like"/>
    <property type="match status" value="1"/>
</dbReference>
<organism evidence="3 4">
    <name type="scientific">Plasticicumulans acidivorans</name>
    <dbReference type="NCBI Taxonomy" id="886464"/>
    <lineage>
        <taxon>Bacteria</taxon>
        <taxon>Pseudomonadati</taxon>
        <taxon>Pseudomonadota</taxon>
        <taxon>Gammaproteobacteria</taxon>
        <taxon>Candidatus Competibacteraceae</taxon>
        <taxon>Plasticicumulans</taxon>
    </lineage>
</organism>
<dbReference type="PANTHER" id="PTHR46268">
    <property type="entry name" value="STRESS RESPONSE PROTEIN NHAX"/>
    <property type="match status" value="1"/>
</dbReference>
<dbReference type="InterPro" id="IPR014729">
    <property type="entry name" value="Rossmann-like_a/b/a_fold"/>
</dbReference>
<keyword evidence="4" id="KW-1185">Reference proteome</keyword>
<dbReference type="AlphaFoldDB" id="A0A317MPV5"/>